<keyword evidence="3" id="KW-1185">Reference proteome</keyword>
<dbReference type="AlphaFoldDB" id="A0A3M0HZQ6"/>
<dbReference type="EMBL" id="PENI01000024">
    <property type="protein sequence ID" value="RMB82165.1"/>
    <property type="molecule type" value="Genomic_DNA"/>
</dbReference>
<dbReference type="Proteomes" id="UP000270471">
    <property type="component" value="Unassembled WGS sequence"/>
</dbReference>
<reference evidence="2 3" key="1">
    <citation type="submission" date="2017-11" db="EMBL/GenBank/DDBJ databases">
        <title>Draft genome of actinobacteria isolated from guarana (Paullinia cupana (Mart.) Ducke.</title>
        <authorList>
            <person name="Siqueira K.A."/>
            <person name="Liotti R.G."/>
            <person name="Mendes T.A.O."/>
            <person name="Soares M.A."/>
        </authorList>
    </citation>
    <scope>NUCLEOTIDE SEQUENCE [LARGE SCALE GENOMIC DNA]</scope>
    <source>
        <strain evidence="2 3">193</strain>
    </source>
</reference>
<evidence type="ECO:0000313" key="3">
    <source>
        <dbReference type="Proteomes" id="UP000270471"/>
    </source>
</evidence>
<evidence type="ECO:0000313" key="2">
    <source>
        <dbReference type="EMBL" id="RMB82165.1"/>
    </source>
</evidence>
<protein>
    <recommendedName>
        <fullName evidence="4">DUF11 domain-containing protein</fullName>
    </recommendedName>
</protein>
<organism evidence="2 3">
    <name type="scientific">Streptomyces shenzhenensis</name>
    <dbReference type="NCBI Taxonomy" id="943815"/>
    <lineage>
        <taxon>Bacteria</taxon>
        <taxon>Bacillati</taxon>
        <taxon>Actinomycetota</taxon>
        <taxon>Actinomycetes</taxon>
        <taxon>Kitasatosporales</taxon>
        <taxon>Streptomycetaceae</taxon>
        <taxon>Streptomyces</taxon>
    </lineage>
</organism>
<keyword evidence="1" id="KW-0732">Signal</keyword>
<evidence type="ECO:0000256" key="1">
    <source>
        <dbReference type="SAM" id="SignalP"/>
    </source>
</evidence>
<feature type="chain" id="PRO_5018113285" description="DUF11 domain-containing protein" evidence="1">
    <location>
        <begin position="26"/>
        <end position="155"/>
    </location>
</feature>
<dbReference type="OrthoDB" id="4300377at2"/>
<accession>A0A3M0HZQ6</accession>
<name>A0A3M0HZQ6_9ACTN</name>
<comment type="caution">
    <text evidence="2">The sequence shown here is derived from an EMBL/GenBank/DDBJ whole genome shotgun (WGS) entry which is preliminary data.</text>
</comment>
<feature type="signal peptide" evidence="1">
    <location>
        <begin position="1"/>
        <end position="25"/>
    </location>
</feature>
<gene>
    <name evidence="2" type="ORF">CTZ28_30450</name>
</gene>
<dbReference type="RefSeq" id="WP_121892970.1">
    <property type="nucleotide sequence ID" value="NZ_JBEXWZ010000002.1"/>
</dbReference>
<evidence type="ECO:0008006" key="4">
    <source>
        <dbReference type="Google" id="ProtNLM"/>
    </source>
</evidence>
<proteinExistence type="predicted"/>
<sequence length="155" mass="16240">MRRTRVLAVWGAAALAVAAAGPAGATGVPEADLAYHGSAMLTGDRVDIWFTPRNHGPSAVPGASVQLSWSVPLADRLELPAGCARTGERELVCGTGPLAADGIGEQIRLGVTLRDRPTEVSVELDTVWSGGTVDHNRANDRERLLVLATGDPYSF</sequence>